<dbReference type="PANTHER" id="PTHR43701:SF2">
    <property type="entry name" value="MEMBRANE TRANSPORTER PROTEIN YJNA-RELATED"/>
    <property type="match status" value="1"/>
</dbReference>
<dbReference type="GO" id="GO:0005886">
    <property type="term" value="C:plasma membrane"/>
    <property type="evidence" value="ECO:0007669"/>
    <property type="project" value="UniProtKB-SubCell"/>
</dbReference>
<dbReference type="Pfam" id="PF01925">
    <property type="entry name" value="TauE"/>
    <property type="match status" value="1"/>
</dbReference>
<protein>
    <recommendedName>
        <fullName evidence="6">Probable membrane transporter protein</fullName>
    </recommendedName>
</protein>
<name>A0A562QB45_9BACI</name>
<dbReference type="InterPro" id="IPR002781">
    <property type="entry name" value="TM_pro_TauE-like"/>
</dbReference>
<comment type="similarity">
    <text evidence="2 6">Belongs to the 4-toluene sulfonate uptake permease (TSUP) (TC 2.A.102) family.</text>
</comment>
<dbReference type="RefSeq" id="WP_144451497.1">
    <property type="nucleotide sequence ID" value="NZ_VLKZ01000011.1"/>
</dbReference>
<dbReference type="Proteomes" id="UP000315711">
    <property type="component" value="Unassembled WGS sequence"/>
</dbReference>
<evidence type="ECO:0000256" key="3">
    <source>
        <dbReference type="ARBA" id="ARBA00022692"/>
    </source>
</evidence>
<comment type="subcellular location">
    <subcellularLocation>
        <location evidence="6">Cell membrane</location>
        <topology evidence="6">Multi-pass membrane protein</topology>
    </subcellularLocation>
    <subcellularLocation>
        <location evidence="1">Membrane</location>
        <topology evidence="1">Multi-pass membrane protein</topology>
    </subcellularLocation>
</comment>
<dbReference type="OrthoDB" id="9780109at2"/>
<organism evidence="7 8">
    <name type="scientific">Halalkalibacter nanhaiisediminis</name>
    <dbReference type="NCBI Taxonomy" id="688079"/>
    <lineage>
        <taxon>Bacteria</taxon>
        <taxon>Bacillati</taxon>
        <taxon>Bacillota</taxon>
        <taxon>Bacilli</taxon>
        <taxon>Bacillales</taxon>
        <taxon>Bacillaceae</taxon>
        <taxon>Halalkalibacter</taxon>
    </lineage>
</organism>
<gene>
    <name evidence="7" type="ORF">IQ10_03305</name>
</gene>
<dbReference type="AlphaFoldDB" id="A0A562QB45"/>
<feature type="transmembrane region" description="Helical" evidence="6">
    <location>
        <begin position="156"/>
        <end position="178"/>
    </location>
</feature>
<feature type="transmembrane region" description="Helical" evidence="6">
    <location>
        <begin position="184"/>
        <end position="207"/>
    </location>
</feature>
<evidence type="ECO:0000256" key="5">
    <source>
        <dbReference type="ARBA" id="ARBA00023136"/>
    </source>
</evidence>
<evidence type="ECO:0000256" key="1">
    <source>
        <dbReference type="ARBA" id="ARBA00004141"/>
    </source>
</evidence>
<reference evidence="7 8" key="1">
    <citation type="journal article" date="2015" name="Stand. Genomic Sci.">
        <title>Genomic Encyclopedia of Bacterial and Archaeal Type Strains, Phase III: the genomes of soil and plant-associated and newly described type strains.</title>
        <authorList>
            <person name="Whitman W.B."/>
            <person name="Woyke T."/>
            <person name="Klenk H.P."/>
            <person name="Zhou Y."/>
            <person name="Lilburn T.G."/>
            <person name="Beck B.J."/>
            <person name="De Vos P."/>
            <person name="Vandamme P."/>
            <person name="Eisen J.A."/>
            <person name="Garrity G."/>
            <person name="Hugenholtz P."/>
            <person name="Kyrpides N.C."/>
        </authorList>
    </citation>
    <scope>NUCLEOTIDE SEQUENCE [LARGE SCALE GENOMIC DNA]</scope>
    <source>
        <strain evidence="7 8">CGMCC 1.10116</strain>
    </source>
</reference>
<keyword evidence="5 6" id="KW-0472">Membrane</keyword>
<keyword evidence="3 6" id="KW-0812">Transmembrane</keyword>
<evidence type="ECO:0000313" key="8">
    <source>
        <dbReference type="Proteomes" id="UP000315711"/>
    </source>
</evidence>
<feature type="transmembrane region" description="Helical" evidence="6">
    <location>
        <begin position="104"/>
        <end position="123"/>
    </location>
</feature>
<sequence>MFILIYILVGLLAGILASLVGIGGGIVIVPVLLYIGAAFAGLIEISPQTAVGTSMVVVLFTGLSSTLAYMKQQKIDYKSALLFFSGSGLGAIVGAYVVMGLELAPFSIGFGLLIIMISFLLMVRHKLKPISLKKTVVRSALDEYGNEISYGYRMSVAWPISFIVGLLSGMFGIGGGAMMVPVMIILFGFPAHIAVATSMLMIFLSSITGSITHLALGNVEWLIALWLTAGAWFGAKFGAYLNNRMKSELVVLCLRIVLLVIGAKLVWDGVLAV</sequence>
<evidence type="ECO:0000256" key="4">
    <source>
        <dbReference type="ARBA" id="ARBA00022989"/>
    </source>
</evidence>
<dbReference type="PANTHER" id="PTHR43701">
    <property type="entry name" value="MEMBRANE TRANSPORTER PROTEIN MJ0441-RELATED"/>
    <property type="match status" value="1"/>
</dbReference>
<evidence type="ECO:0000313" key="7">
    <source>
        <dbReference type="EMBL" id="TWI53995.1"/>
    </source>
</evidence>
<keyword evidence="4 6" id="KW-1133">Transmembrane helix</keyword>
<dbReference type="InterPro" id="IPR051598">
    <property type="entry name" value="TSUP/Inactive_protease-like"/>
</dbReference>
<feature type="transmembrane region" description="Helical" evidence="6">
    <location>
        <begin position="49"/>
        <end position="69"/>
    </location>
</feature>
<keyword evidence="8" id="KW-1185">Reference proteome</keyword>
<proteinExistence type="inferred from homology"/>
<feature type="transmembrane region" description="Helical" evidence="6">
    <location>
        <begin position="81"/>
        <end position="98"/>
    </location>
</feature>
<comment type="caution">
    <text evidence="7">The sequence shown here is derived from an EMBL/GenBank/DDBJ whole genome shotgun (WGS) entry which is preliminary data.</text>
</comment>
<feature type="transmembrane region" description="Helical" evidence="6">
    <location>
        <begin position="249"/>
        <end position="267"/>
    </location>
</feature>
<evidence type="ECO:0000256" key="6">
    <source>
        <dbReference type="RuleBase" id="RU363041"/>
    </source>
</evidence>
<accession>A0A562QB45</accession>
<evidence type="ECO:0000256" key="2">
    <source>
        <dbReference type="ARBA" id="ARBA00009142"/>
    </source>
</evidence>
<keyword evidence="6" id="KW-1003">Cell membrane</keyword>
<feature type="transmembrane region" description="Helical" evidence="6">
    <location>
        <begin position="219"/>
        <end position="237"/>
    </location>
</feature>
<dbReference type="EMBL" id="VLKZ01000011">
    <property type="protein sequence ID" value="TWI53995.1"/>
    <property type="molecule type" value="Genomic_DNA"/>
</dbReference>
<feature type="transmembrane region" description="Helical" evidence="6">
    <location>
        <begin position="7"/>
        <end position="37"/>
    </location>
</feature>